<evidence type="ECO:0000313" key="4">
    <source>
        <dbReference type="Proteomes" id="UP000182658"/>
    </source>
</evidence>
<name>A0A1J7IQX5_9PEZI</name>
<dbReference type="OrthoDB" id="446809at2759"/>
<dbReference type="Pfam" id="PF22725">
    <property type="entry name" value="GFO_IDH_MocA_C3"/>
    <property type="match status" value="1"/>
</dbReference>
<keyword evidence="4" id="KW-1185">Reference proteome</keyword>
<sequence length="142" mass="15548">MYAGGIAIASGSLGQVLAVNGLWMVRKHDAYFDALWRRDRSAGPVMINLVHDVDLLHLFLGPIARVQTEKIPARRGYEAEEGGAVIFKFRSGAVGTFLFCDNAPSPYGWEFGTGDLASFPKTGEDFYRVFGTDGIDQSFTAH</sequence>
<protein>
    <recommendedName>
        <fullName evidence="2">GFO/IDH/MocA-like oxidoreductase domain-containing protein</fullName>
    </recommendedName>
</protein>
<proteinExistence type="inferred from homology"/>
<accession>A0A1J7IQX5</accession>
<dbReference type="InterPro" id="IPR055170">
    <property type="entry name" value="GFO_IDH_MocA-like_dom"/>
</dbReference>
<organism evidence="3 4">
    <name type="scientific">Coniochaeta ligniaria NRRL 30616</name>
    <dbReference type="NCBI Taxonomy" id="1408157"/>
    <lineage>
        <taxon>Eukaryota</taxon>
        <taxon>Fungi</taxon>
        <taxon>Dikarya</taxon>
        <taxon>Ascomycota</taxon>
        <taxon>Pezizomycotina</taxon>
        <taxon>Sordariomycetes</taxon>
        <taxon>Sordariomycetidae</taxon>
        <taxon>Coniochaetales</taxon>
        <taxon>Coniochaetaceae</taxon>
        <taxon>Coniochaeta</taxon>
    </lineage>
</organism>
<dbReference type="EMBL" id="KV875097">
    <property type="protein sequence ID" value="OIW30047.1"/>
    <property type="molecule type" value="Genomic_DNA"/>
</dbReference>
<feature type="non-terminal residue" evidence="3">
    <location>
        <position position="142"/>
    </location>
</feature>
<dbReference type="Proteomes" id="UP000182658">
    <property type="component" value="Unassembled WGS sequence"/>
</dbReference>
<evidence type="ECO:0000259" key="2">
    <source>
        <dbReference type="Pfam" id="PF22725"/>
    </source>
</evidence>
<evidence type="ECO:0000313" key="3">
    <source>
        <dbReference type="EMBL" id="OIW30047.1"/>
    </source>
</evidence>
<comment type="similarity">
    <text evidence="1">Belongs to the Gfo/Idh/MocA family.</text>
</comment>
<dbReference type="InParanoid" id="A0A1J7IQX5"/>
<gene>
    <name evidence="3" type="ORF">CONLIGDRAFT_714484</name>
</gene>
<feature type="domain" description="GFO/IDH/MocA-like oxidoreductase" evidence="2">
    <location>
        <begin position="7"/>
        <end position="134"/>
    </location>
</feature>
<dbReference type="Gene3D" id="3.30.360.10">
    <property type="entry name" value="Dihydrodipicolinate Reductase, domain 2"/>
    <property type="match status" value="1"/>
</dbReference>
<dbReference type="STRING" id="1408157.A0A1J7IQX5"/>
<dbReference type="AlphaFoldDB" id="A0A1J7IQX5"/>
<evidence type="ECO:0000256" key="1">
    <source>
        <dbReference type="ARBA" id="ARBA00010928"/>
    </source>
</evidence>
<dbReference type="SUPFAM" id="SSF55347">
    <property type="entry name" value="Glyceraldehyde-3-phosphate dehydrogenase-like, C-terminal domain"/>
    <property type="match status" value="1"/>
</dbReference>
<reference evidence="3 4" key="1">
    <citation type="submission" date="2016-10" db="EMBL/GenBank/DDBJ databases">
        <title>Draft genome sequence of Coniochaeta ligniaria NRRL30616, a lignocellulolytic fungus for bioabatement of inhibitors in plant biomass hydrolysates.</title>
        <authorList>
            <consortium name="DOE Joint Genome Institute"/>
            <person name="Jimenez D.J."/>
            <person name="Hector R.E."/>
            <person name="Riley R."/>
            <person name="Sun H."/>
            <person name="Grigoriev I.V."/>
            <person name="Van Elsas J.D."/>
            <person name="Nichols N.N."/>
        </authorList>
    </citation>
    <scope>NUCLEOTIDE SEQUENCE [LARGE SCALE GENOMIC DNA]</scope>
    <source>
        <strain evidence="3 4">NRRL 30616</strain>
    </source>
</reference>